<evidence type="ECO:0000313" key="7">
    <source>
        <dbReference type="Proteomes" id="UP001387100"/>
    </source>
</evidence>
<sequence>MTRADAERLQDIRSAITRCLAYRDHLESHEHAPMAYDAILRNLAVIGEAVRALPADLKREHPGIPWASIAGLRNVVVHEYFRVDTSMIRDVVDNQLVPLLDDLSALGEGP</sequence>
<dbReference type="Proteomes" id="UP001387100">
    <property type="component" value="Unassembled WGS sequence"/>
</dbReference>
<evidence type="ECO:0000256" key="4">
    <source>
        <dbReference type="ARBA" id="ARBA00022741"/>
    </source>
</evidence>
<name>A0ABU8RN07_9ACTN</name>
<organism evidence="6 7">
    <name type="scientific">Pseudokineococcus basanitobsidens</name>
    <dbReference type="NCBI Taxonomy" id="1926649"/>
    <lineage>
        <taxon>Bacteria</taxon>
        <taxon>Bacillati</taxon>
        <taxon>Actinomycetota</taxon>
        <taxon>Actinomycetes</taxon>
        <taxon>Kineosporiales</taxon>
        <taxon>Kineosporiaceae</taxon>
        <taxon>Pseudokineococcus</taxon>
    </lineage>
</organism>
<dbReference type="PANTHER" id="PTHR34139">
    <property type="entry name" value="UPF0331 PROTEIN MJ0127"/>
    <property type="match status" value="1"/>
</dbReference>
<dbReference type="Pfam" id="PF01934">
    <property type="entry name" value="HepT-like"/>
    <property type="match status" value="1"/>
</dbReference>
<keyword evidence="3" id="KW-0540">Nuclease</keyword>
<accession>A0ABU8RN07</accession>
<evidence type="ECO:0000313" key="6">
    <source>
        <dbReference type="EMBL" id="MEJ5946439.1"/>
    </source>
</evidence>
<keyword evidence="4" id="KW-0547">Nucleotide-binding</keyword>
<gene>
    <name evidence="6" type="ORF">WDZ17_14170</name>
</gene>
<evidence type="ECO:0000256" key="2">
    <source>
        <dbReference type="ARBA" id="ARBA00022649"/>
    </source>
</evidence>
<dbReference type="RefSeq" id="WP_339575822.1">
    <property type="nucleotide sequence ID" value="NZ_JBBIAA010000023.1"/>
</dbReference>
<dbReference type="InterPro" id="IPR008201">
    <property type="entry name" value="HepT-like"/>
</dbReference>
<reference evidence="6 7" key="1">
    <citation type="journal article" date="2017" name="Int. J. Syst. Evol. Microbiol.">
        <title>Pseudokineococcus basanitobsidens sp. nov., isolated from volcanic rock.</title>
        <authorList>
            <person name="Lee D.W."/>
            <person name="Park M.Y."/>
            <person name="Kim J.J."/>
            <person name="Kim B.S."/>
        </authorList>
    </citation>
    <scope>NUCLEOTIDE SEQUENCE [LARGE SCALE GENOMIC DNA]</scope>
    <source>
        <strain evidence="6 7">DSM 103726</strain>
    </source>
</reference>
<dbReference type="EMBL" id="JBBIAA010000023">
    <property type="protein sequence ID" value="MEJ5946439.1"/>
    <property type="molecule type" value="Genomic_DNA"/>
</dbReference>
<comment type="caution">
    <text evidence="6">The sequence shown here is derived from an EMBL/GenBank/DDBJ whole genome shotgun (WGS) entry which is preliminary data.</text>
</comment>
<keyword evidence="7" id="KW-1185">Reference proteome</keyword>
<evidence type="ECO:0000256" key="1">
    <source>
        <dbReference type="ARBA" id="ARBA00022553"/>
    </source>
</evidence>
<proteinExistence type="predicted"/>
<dbReference type="PANTHER" id="PTHR34139:SF1">
    <property type="entry name" value="RNASE MJ1380-RELATED"/>
    <property type="match status" value="1"/>
</dbReference>
<keyword evidence="5" id="KW-0378">Hydrolase</keyword>
<dbReference type="InterPro" id="IPR051813">
    <property type="entry name" value="HepT_RNase_toxin"/>
</dbReference>
<evidence type="ECO:0000256" key="3">
    <source>
        <dbReference type="ARBA" id="ARBA00022722"/>
    </source>
</evidence>
<keyword evidence="1" id="KW-0597">Phosphoprotein</keyword>
<evidence type="ECO:0000256" key="5">
    <source>
        <dbReference type="ARBA" id="ARBA00022801"/>
    </source>
</evidence>
<keyword evidence="2" id="KW-1277">Toxin-antitoxin system</keyword>
<protein>
    <submittedName>
        <fullName evidence="6">HepT-like ribonuclease domain-containing protein</fullName>
    </submittedName>
</protein>